<evidence type="ECO:0000256" key="7">
    <source>
        <dbReference type="ARBA" id="ARBA00023186"/>
    </source>
</evidence>
<dbReference type="Gene3D" id="3.30.230.80">
    <property type="match status" value="1"/>
</dbReference>
<feature type="region of interest" description="A; substrate-binding" evidence="8">
    <location>
        <begin position="1"/>
        <end position="342"/>
    </location>
</feature>
<evidence type="ECO:0000256" key="1">
    <source>
        <dbReference type="ARBA" id="ARBA00004496"/>
    </source>
</evidence>
<feature type="binding site" evidence="9">
    <location>
        <begin position="97"/>
        <end position="98"/>
    </location>
    <ligand>
        <name>ATP</name>
        <dbReference type="ChEBI" id="CHEBI:30616"/>
    </ligand>
</feature>
<dbReference type="PROSITE" id="PS00298">
    <property type="entry name" value="HSP90"/>
    <property type="match status" value="1"/>
</dbReference>
<evidence type="ECO:0000313" key="12">
    <source>
        <dbReference type="EMBL" id="HIU36413.1"/>
    </source>
</evidence>
<name>A0A9D1IFN7_9FIRM</name>
<evidence type="ECO:0000256" key="2">
    <source>
        <dbReference type="ARBA" id="ARBA00008239"/>
    </source>
</evidence>
<evidence type="ECO:0000256" key="3">
    <source>
        <dbReference type="ARBA" id="ARBA00022490"/>
    </source>
</evidence>
<dbReference type="InterPro" id="IPR037196">
    <property type="entry name" value="HSP90_C"/>
</dbReference>
<dbReference type="SMART" id="SM00387">
    <property type="entry name" value="HATPase_c"/>
    <property type="match status" value="1"/>
</dbReference>
<feature type="binding site" evidence="9">
    <location>
        <position position="90"/>
    </location>
    <ligand>
        <name>ATP</name>
        <dbReference type="ChEBI" id="CHEBI:30616"/>
    </ligand>
</feature>
<dbReference type="FunFam" id="3.30.565.10:FF:000009">
    <property type="entry name" value="Molecular chaperone HtpG"/>
    <property type="match status" value="1"/>
</dbReference>
<evidence type="ECO:0000313" key="13">
    <source>
        <dbReference type="Proteomes" id="UP000824071"/>
    </source>
</evidence>
<dbReference type="Pfam" id="PF13589">
    <property type="entry name" value="HATPase_c_3"/>
    <property type="match status" value="1"/>
</dbReference>
<dbReference type="PANTHER" id="PTHR11528">
    <property type="entry name" value="HEAT SHOCK PROTEIN 90 FAMILY MEMBER"/>
    <property type="match status" value="1"/>
</dbReference>
<gene>
    <name evidence="8 12" type="primary">htpG</name>
    <name evidence="12" type="ORF">IAC53_07415</name>
</gene>
<feature type="binding site" evidence="9">
    <location>
        <position position="342"/>
    </location>
    <ligand>
        <name>ATP</name>
        <dbReference type="ChEBI" id="CHEBI:30616"/>
    </ligand>
</feature>
<evidence type="ECO:0000256" key="10">
    <source>
        <dbReference type="SAM" id="MobiDB-lite"/>
    </source>
</evidence>
<comment type="subcellular location">
    <subcellularLocation>
        <location evidence="1 8">Cytoplasm</location>
    </subcellularLocation>
</comment>
<evidence type="ECO:0000256" key="6">
    <source>
        <dbReference type="ARBA" id="ARBA00023016"/>
    </source>
</evidence>
<comment type="caution">
    <text evidence="12">The sequence shown here is derived from an EMBL/GenBank/DDBJ whole genome shotgun (WGS) entry which is preliminary data.</text>
</comment>
<comment type="similarity">
    <text evidence="2 8">Belongs to the heat shock protein 90 family.</text>
</comment>
<reference evidence="12" key="2">
    <citation type="journal article" date="2021" name="PeerJ">
        <title>Extensive microbial diversity within the chicken gut microbiome revealed by metagenomics and culture.</title>
        <authorList>
            <person name="Gilroy R."/>
            <person name="Ravi A."/>
            <person name="Getino M."/>
            <person name="Pursley I."/>
            <person name="Horton D.L."/>
            <person name="Alikhan N.F."/>
            <person name="Baker D."/>
            <person name="Gharbi K."/>
            <person name="Hall N."/>
            <person name="Watson M."/>
            <person name="Adriaenssens E.M."/>
            <person name="Foster-Nyarko E."/>
            <person name="Jarju S."/>
            <person name="Secka A."/>
            <person name="Antonio M."/>
            <person name="Oren A."/>
            <person name="Chaudhuri R.R."/>
            <person name="La Ragione R."/>
            <person name="Hildebrand F."/>
            <person name="Pallen M.J."/>
        </authorList>
    </citation>
    <scope>NUCLEOTIDE SEQUENCE</scope>
    <source>
        <strain evidence="12">ChiGjej1B1-19959</strain>
    </source>
</reference>
<dbReference type="InterPro" id="IPR019805">
    <property type="entry name" value="Heat_shock_protein_90_CS"/>
</dbReference>
<comment type="caution">
    <text evidence="8">Lacks conserved residue(s) required for the propagation of feature annotation.</text>
</comment>
<keyword evidence="5 8" id="KW-0067">ATP-binding</keyword>
<feature type="binding site" evidence="9">
    <location>
        <position position="31"/>
    </location>
    <ligand>
        <name>ATP</name>
        <dbReference type="ChEBI" id="CHEBI:30616"/>
    </ligand>
</feature>
<keyword evidence="3 8" id="KW-0963">Cytoplasm</keyword>
<dbReference type="InterPro" id="IPR003594">
    <property type="entry name" value="HATPase_dom"/>
</dbReference>
<evidence type="ECO:0000259" key="11">
    <source>
        <dbReference type="SMART" id="SM00387"/>
    </source>
</evidence>
<dbReference type="GO" id="GO:0140662">
    <property type="term" value="F:ATP-dependent protein folding chaperone"/>
    <property type="evidence" value="ECO:0007669"/>
    <property type="project" value="InterPro"/>
</dbReference>
<dbReference type="Gene3D" id="1.20.120.790">
    <property type="entry name" value="Heat shock protein 90, C-terminal domain"/>
    <property type="match status" value="1"/>
</dbReference>
<dbReference type="InterPro" id="IPR020575">
    <property type="entry name" value="Hsp90_N"/>
</dbReference>
<dbReference type="GO" id="GO:0016887">
    <property type="term" value="F:ATP hydrolysis activity"/>
    <property type="evidence" value="ECO:0007669"/>
    <property type="project" value="InterPro"/>
</dbReference>
<feature type="binding site" evidence="9">
    <location>
        <position position="82"/>
    </location>
    <ligand>
        <name>ATP</name>
        <dbReference type="ChEBI" id="CHEBI:30616"/>
    </ligand>
</feature>
<feature type="binding site" evidence="9">
    <location>
        <position position="96"/>
    </location>
    <ligand>
        <name>ATP</name>
        <dbReference type="ChEBI" id="CHEBI:30616"/>
    </ligand>
</feature>
<organism evidence="12 13">
    <name type="scientific">Candidatus Fimenecus excrementigallinarum</name>
    <dbReference type="NCBI Taxonomy" id="2840816"/>
    <lineage>
        <taxon>Bacteria</taxon>
        <taxon>Bacillati</taxon>
        <taxon>Bacillota</taxon>
        <taxon>Clostridia</taxon>
        <taxon>Candidatus Fimenecus</taxon>
    </lineage>
</organism>
<dbReference type="InterPro" id="IPR020568">
    <property type="entry name" value="Ribosomal_Su5_D2-typ_SF"/>
</dbReference>
<dbReference type="InterPro" id="IPR036890">
    <property type="entry name" value="HATPase_C_sf"/>
</dbReference>
<feature type="compositionally biased region" description="Basic and acidic residues" evidence="10">
    <location>
        <begin position="497"/>
        <end position="508"/>
    </location>
</feature>
<keyword evidence="4 8" id="KW-0547">Nucleotide-binding</keyword>
<dbReference type="EMBL" id="DVMW01000041">
    <property type="protein sequence ID" value="HIU36413.1"/>
    <property type="molecule type" value="Genomic_DNA"/>
</dbReference>
<dbReference type="GO" id="GO:0051082">
    <property type="term" value="F:unfolded protein binding"/>
    <property type="evidence" value="ECO:0007669"/>
    <property type="project" value="UniProtKB-UniRule"/>
</dbReference>
<feature type="binding site" evidence="9">
    <location>
        <position position="77"/>
    </location>
    <ligand>
        <name>ATP</name>
        <dbReference type="ChEBI" id="CHEBI:30616"/>
    </ligand>
</feature>
<dbReference type="AlphaFoldDB" id="A0A9D1IFN7"/>
<dbReference type="Pfam" id="PF00183">
    <property type="entry name" value="HSP90"/>
    <property type="match status" value="1"/>
</dbReference>
<dbReference type="Proteomes" id="UP000824071">
    <property type="component" value="Unassembled WGS sequence"/>
</dbReference>
<dbReference type="SUPFAM" id="SSF55874">
    <property type="entry name" value="ATPase domain of HSP90 chaperone/DNA topoisomerase II/histidine kinase"/>
    <property type="match status" value="1"/>
</dbReference>
<keyword evidence="6 8" id="KW-0346">Stress response</keyword>
<evidence type="ECO:0000256" key="8">
    <source>
        <dbReference type="HAMAP-Rule" id="MF_00505"/>
    </source>
</evidence>
<sequence length="629" mass="71167">MAKKQFKTESKRMLDLMIHSIYTNREIFLRELISNASDAIDKLYFRSLTDDGVALGRDDFRIDLSIDKEKRLLTVSDNGVGMTEEELDKNLGTIAKSGSRQFSEENETAKSDVDIIGQFGVGFYAAFMVADRVEVVSRAYGEAQAHRWQSAGADGYTISDAERGAAGTDVILHIRESTPETDYDEFLESCRVEALVKKYSDYIRYPIRMALEHSRKKEGSEDEYETYTEVETVNSMVPLWKKAKSEIAEADYEKFYQERFHAYDKPLRVIHQKAEGTTSYQALLFIPEKADYNYYSKTYEKGLALYSSGVKIMDKCAELLPDCFSFVKGVVDSEDLSLNISREMLQQDHQLKVIARALEKKIKKELADMLEKDRDKYELFWKSFGLQLKYALYSTFGGERELLEDLLLFTRASDSKLCTLQEYCGAMPEGQKYIYYAAGESVEKLHMLPQAETVRDHGYDILFLTDDVDEFLMQILHAHGEKEFRSISGGDLGLESESEKKEHEEKAEAGKPLFEAMQKALDGKVGEVKLSTRLKTHPVCLSSKGAMSIEMEKVLAAMPNAENAPKAERVLELNGEHPVYAALTAAFEAGDTQKVGEYAKLLYDQACLLEGLSVDDPVAFSEAVCKLMQ</sequence>
<comment type="function">
    <text evidence="8">Molecular chaperone. Has ATPase activity.</text>
</comment>
<accession>A0A9D1IFN7</accession>
<dbReference type="SUPFAM" id="SSF54211">
    <property type="entry name" value="Ribosomal protein S5 domain 2-like"/>
    <property type="match status" value="1"/>
</dbReference>
<dbReference type="PIRSF" id="PIRSF002583">
    <property type="entry name" value="Hsp90"/>
    <property type="match status" value="1"/>
</dbReference>
<dbReference type="InterPro" id="IPR001404">
    <property type="entry name" value="Hsp90_fam"/>
</dbReference>
<dbReference type="Gene3D" id="3.30.565.10">
    <property type="entry name" value="Histidine kinase-like ATPase, C-terminal domain"/>
    <property type="match status" value="1"/>
</dbReference>
<feature type="region of interest" description="Disordered" evidence="10">
    <location>
        <begin position="488"/>
        <end position="508"/>
    </location>
</feature>
<dbReference type="PRINTS" id="PR00775">
    <property type="entry name" value="HEATSHOCK90"/>
</dbReference>
<evidence type="ECO:0000256" key="5">
    <source>
        <dbReference type="ARBA" id="ARBA00022840"/>
    </source>
</evidence>
<feature type="region of interest" description="C" evidence="8">
    <location>
        <begin position="554"/>
        <end position="629"/>
    </location>
</feature>
<dbReference type="GO" id="GO:0005524">
    <property type="term" value="F:ATP binding"/>
    <property type="evidence" value="ECO:0007669"/>
    <property type="project" value="UniProtKB-UniRule"/>
</dbReference>
<dbReference type="NCBIfam" id="NF003555">
    <property type="entry name" value="PRK05218.1"/>
    <property type="match status" value="1"/>
</dbReference>
<dbReference type="HAMAP" id="MF_00505">
    <property type="entry name" value="HSP90"/>
    <property type="match status" value="1"/>
</dbReference>
<keyword evidence="7 8" id="KW-0143">Chaperone</keyword>
<reference evidence="12" key="1">
    <citation type="submission" date="2020-10" db="EMBL/GenBank/DDBJ databases">
        <authorList>
            <person name="Gilroy R."/>
        </authorList>
    </citation>
    <scope>NUCLEOTIDE SEQUENCE</scope>
    <source>
        <strain evidence="12">ChiGjej1B1-19959</strain>
    </source>
</reference>
<comment type="subunit">
    <text evidence="8">Homodimer.</text>
</comment>
<dbReference type="SUPFAM" id="SSF110942">
    <property type="entry name" value="HSP90 C-terminal domain"/>
    <property type="match status" value="1"/>
</dbReference>
<feature type="binding site" evidence="9">
    <location>
        <begin position="118"/>
        <end position="123"/>
    </location>
    <ligand>
        <name>ATP</name>
        <dbReference type="ChEBI" id="CHEBI:30616"/>
    </ligand>
</feature>
<dbReference type="CDD" id="cd16927">
    <property type="entry name" value="HATPase_Hsp90-like"/>
    <property type="match status" value="1"/>
</dbReference>
<feature type="domain" description="Histidine kinase/HSP90-like ATPase" evidence="11">
    <location>
        <begin position="24"/>
        <end position="178"/>
    </location>
</feature>
<feature type="binding site" evidence="9">
    <location>
        <position position="168"/>
    </location>
    <ligand>
        <name>ATP</name>
        <dbReference type="ChEBI" id="CHEBI:30616"/>
    </ligand>
</feature>
<evidence type="ECO:0000256" key="4">
    <source>
        <dbReference type="ARBA" id="ARBA00022741"/>
    </source>
</evidence>
<dbReference type="Gene3D" id="3.40.50.11260">
    <property type="match status" value="1"/>
</dbReference>
<evidence type="ECO:0000256" key="9">
    <source>
        <dbReference type="PIRSR" id="PIRSR002583-1"/>
    </source>
</evidence>
<proteinExistence type="inferred from homology"/>
<dbReference type="GO" id="GO:0005737">
    <property type="term" value="C:cytoplasm"/>
    <property type="evidence" value="ECO:0007669"/>
    <property type="project" value="UniProtKB-SubCell"/>
</dbReference>
<feature type="binding site" evidence="9">
    <location>
        <position position="35"/>
    </location>
    <ligand>
        <name>ATP</name>
        <dbReference type="ChEBI" id="CHEBI:30616"/>
    </ligand>
</feature>
<protein>
    <recommendedName>
        <fullName evidence="8">Chaperone protein HtpG</fullName>
    </recommendedName>
    <alternativeName>
        <fullName evidence="8">Heat shock protein HtpG</fullName>
    </alternativeName>
    <alternativeName>
        <fullName evidence="8">High temperature protein G</fullName>
    </alternativeName>
</protein>